<keyword evidence="4" id="KW-0521">NADP</keyword>
<evidence type="ECO:0000256" key="4">
    <source>
        <dbReference type="ARBA" id="ARBA00022857"/>
    </source>
</evidence>
<dbReference type="GO" id="GO:0004497">
    <property type="term" value="F:monooxygenase activity"/>
    <property type="evidence" value="ECO:0007669"/>
    <property type="project" value="UniProtKB-KW"/>
</dbReference>
<dbReference type="PROSITE" id="PS00086">
    <property type="entry name" value="CYTOCHROME_P450"/>
    <property type="match status" value="1"/>
</dbReference>
<protein>
    <submittedName>
        <fullName evidence="11">Cytochrome P450</fullName>
    </submittedName>
</protein>
<dbReference type="PRINTS" id="PR00385">
    <property type="entry name" value="P450"/>
</dbReference>
<dbReference type="Pfam" id="PF00067">
    <property type="entry name" value="p450"/>
    <property type="match status" value="1"/>
</dbReference>
<evidence type="ECO:0000256" key="2">
    <source>
        <dbReference type="ARBA" id="ARBA00022617"/>
    </source>
</evidence>
<dbReference type="InterPro" id="IPR036396">
    <property type="entry name" value="Cyt_P450_sf"/>
</dbReference>
<evidence type="ECO:0000256" key="6">
    <source>
        <dbReference type="ARBA" id="ARBA00023004"/>
    </source>
</evidence>
<dbReference type="GO" id="GO:0020037">
    <property type="term" value="F:heme binding"/>
    <property type="evidence" value="ECO:0007669"/>
    <property type="project" value="InterPro"/>
</dbReference>
<dbReference type="AlphaFoldDB" id="A0A1C6UK82"/>
<dbReference type="FunFam" id="1.10.630.10:FF:000018">
    <property type="entry name" value="Cytochrome P450 monooxygenase"/>
    <property type="match status" value="1"/>
</dbReference>
<name>A0A1C6UK82_9ACTN</name>
<comment type="pathway">
    <text evidence="9">Antibiotic biosynthesis; mycinamicin biosynthesis.</text>
</comment>
<dbReference type="InterPro" id="IPR002397">
    <property type="entry name" value="Cyt_P450_B"/>
</dbReference>
<dbReference type="Gene3D" id="1.10.630.10">
    <property type="entry name" value="Cytochrome P450"/>
    <property type="match status" value="1"/>
</dbReference>
<evidence type="ECO:0000256" key="3">
    <source>
        <dbReference type="ARBA" id="ARBA00022723"/>
    </source>
</evidence>
<dbReference type="PANTHER" id="PTHR46696:SF1">
    <property type="entry name" value="CYTOCHROME P450 YJIB-RELATED"/>
    <property type="match status" value="1"/>
</dbReference>
<dbReference type="CDD" id="cd11030">
    <property type="entry name" value="CYP105-like"/>
    <property type="match status" value="1"/>
</dbReference>
<evidence type="ECO:0000256" key="9">
    <source>
        <dbReference type="ARBA" id="ARBA00060683"/>
    </source>
</evidence>
<dbReference type="PRINTS" id="PR00359">
    <property type="entry name" value="BP450"/>
</dbReference>
<keyword evidence="12" id="KW-1185">Reference proteome</keyword>
<keyword evidence="3 10" id="KW-0479">Metal-binding</keyword>
<dbReference type="SUPFAM" id="SSF48264">
    <property type="entry name" value="Cytochrome P450"/>
    <property type="match status" value="1"/>
</dbReference>
<reference evidence="11 12" key="1">
    <citation type="submission" date="2016-06" db="EMBL/GenBank/DDBJ databases">
        <authorList>
            <person name="Kjaerup R.B."/>
            <person name="Dalgaard T.S."/>
            <person name="Juul-Madsen H.R."/>
        </authorList>
    </citation>
    <scope>NUCLEOTIDE SEQUENCE [LARGE SCALE GENOMIC DNA]</scope>
    <source>
        <strain evidence="11 12">DSM 45577</strain>
    </source>
</reference>
<dbReference type="PANTHER" id="PTHR46696">
    <property type="entry name" value="P450, PUTATIVE (EUROFUNG)-RELATED"/>
    <property type="match status" value="1"/>
</dbReference>
<evidence type="ECO:0000256" key="10">
    <source>
        <dbReference type="RuleBase" id="RU000461"/>
    </source>
</evidence>
<keyword evidence="6 10" id="KW-0408">Iron</keyword>
<organism evidence="11 12">
    <name type="scientific">Micromonospora yangpuensis</name>
    <dbReference type="NCBI Taxonomy" id="683228"/>
    <lineage>
        <taxon>Bacteria</taxon>
        <taxon>Bacillati</taxon>
        <taxon>Actinomycetota</taxon>
        <taxon>Actinomycetes</taxon>
        <taxon>Micromonosporales</taxon>
        <taxon>Micromonosporaceae</taxon>
        <taxon>Micromonospora</taxon>
    </lineage>
</organism>
<evidence type="ECO:0000256" key="1">
    <source>
        <dbReference type="ARBA" id="ARBA00010617"/>
    </source>
</evidence>
<dbReference type="EMBL" id="FMIA01000002">
    <property type="protein sequence ID" value="SCL54457.1"/>
    <property type="molecule type" value="Genomic_DNA"/>
</dbReference>
<evidence type="ECO:0000256" key="5">
    <source>
        <dbReference type="ARBA" id="ARBA00023002"/>
    </source>
</evidence>
<evidence type="ECO:0000256" key="7">
    <source>
        <dbReference type="ARBA" id="ARBA00023033"/>
    </source>
</evidence>
<sequence>MTLASEPDVLDWPFPRPQDGTVPPILAKLREAPPCAVMLPAGAAEGRRGWLVTRHPDVQQALMDPRLSADELLPGAPVRIQIPPGERPSSFLRMDGAEHAKLRGLITSQFTARRARALRPAIEELTTTLLADLATRDRPADLHDAFSRKLPTLVIARLLGVPDADSAFFVEKTRVTISQDDLAAAFAAYQEMTAYLGELADRRLREPQDDLISQLAVENLATGEITRDELVGIARLVLVAGHETTTNQIALNILSLLCDDRLRDTVLADDGRLIPQFLEESMRFWSISQDAIVRLVLEDLELGGRQMHAGDAVVISIPAGNHDPAVFPAPDRIDVHRDTGEHLQWGKGPHYCLGAPLARQEMTTALTFLFRQFPTLRLATDDPGDLFRRGTVFHGVVSLPVTW</sequence>
<keyword evidence="7 10" id="KW-0503">Monooxygenase</keyword>
<keyword evidence="2 10" id="KW-0349">Heme</keyword>
<keyword evidence="5 10" id="KW-0560">Oxidoreductase</keyword>
<dbReference type="RefSeq" id="WP_217628797.1">
    <property type="nucleotide sequence ID" value="NZ_BMMJ01000009.1"/>
</dbReference>
<evidence type="ECO:0000313" key="11">
    <source>
        <dbReference type="EMBL" id="SCL54457.1"/>
    </source>
</evidence>
<proteinExistence type="inferred from homology"/>
<dbReference type="GO" id="GO:0017000">
    <property type="term" value="P:antibiotic biosynthetic process"/>
    <property type="evidence" value="ECO:0007669"/>
    <property type="project" value="UniProtKB-KW"/>
</dbReference>
<dbReference type="GO" id="GO:0005506">
    <property type="term" value="F:iron ion binding"/>
    <property type="evidence" value="ECO:0007669"/>
    <property type="project" value="InterPro"/>
</dbReference>
<dbReference type="InterPro" id="IPR001128">
    <property type="entry name" value="Cyt_P450"/>
</dbReference>
<accession>A0A1C6UK82</accession>
<keyword evidence="8" id="KW-0045">Antibiotic biosynthesis</keyword>
<dbReference type="InterPro" id="IPR017972">
    <property type="entry name" value="Cyt_P450_CS"/>
</dbReference>
<evidence type="ECO:0000256" key="8">
    <source>
        <dbReference type="ARBA" id="ARBA00023194"/>
    </source>
</evidence>
<dbReference type="STRING" id="683228.GA0070617_2670"/>
<dbReference type="Proteomes" id="UP000198937">
    <property type="component" value="Unassembled WGS sequence"/>
</dbReference>
<gene>
    <name evidence="11" type="ORF">GA0070617_2670</name>
</gene>
<dbReference type="GO" id="GO:0016705">
    <property type="term" value="F:oxidoreductase activity, acting on paired donors, with incorporation or reduction of molecular oxygen"/>
    <property type="evidence" value="ECO:0007669"/>
    <property type="project" value="InterPro"/>
</dbReference>
<comment type="similarity">
    <text evidence="1 10">Belongs to the cytochrome P450 family.</text>
</comment>
<evidence type="ECO:0000313" key="12">
    <source>
        <dbReference type="Proteomes" id="UP000198937"/>
    </source>
</evidence>